<name>A0ABS8XYD8_9BURK</name>
<protein>
    <submittedName>
        <fullName evidence="5">(2Fe-2S) ferredoxin domain-containing protein</fullName>
    </submittedName>
</protein>
<accession>A0ABS8XYD8</accession>
<keyword evidence="4" id="KW-0411">Iron-sulfur</keyword>
<comment type="caution">
    <text evidence="5">The sequence shown here is derived from an EMBL/GenBank/DDBJ whole genome shotgun (WGS) entry which is preliminary data.</text>
</comment>
<dbReference type="RefSeq" id="WP_233373944.1">
    <property type="nucleotide sequence ID" value="NZ_JAJTWU010000008.1"/>
</dbReference>
<dbReference type="Proteomes" id="UP001200741">
    <property type="component" value="Unassembled WGS sequence"/>
</dbReference>
<evidence type="ECO:0000313" key="5">
    <source>
        <dbReference type="EMBL" id="MCE4556822.1"/>
    </source>
</evidence>
<dbReference type="CDD" id="cd02980">
    <property type="entry name" value="TRX_Fd_family"/>
    <property type="match status" value="1"/>
</dbReference>
<organism evidence="5 6">
    <name type="scientific">Pelomonas cellulosilytica</name>
    <dbReference type="NCBI Taxonomy" id="2906762"/>
    <lineage>
        <taxon>Bacteria</taxon>
        <taxon>Pseudomonadati</taxon>
        <taxon>Pseudomonadota</taxon>
        <taxon>Betaproteobacteria</taxon>
        <taxon>Burkholderiales</taxon>
        <taxon>Sphaerotilaceae</taxon>
        <taxon>Roseateles</taxon>
    </lineage>
</organism>
<evidence type="ECO:0000256" key="4">
    <source>
        <dbReference type="ARBA" id="ARBA00023014"/>
    </source>
</evidence>
<evidence type="ECO:0000256" key="1">
    <source>
        <dbReference type="ARBA" id="ARBA00001917"/>
    </source>
</evidence>
<dbReference type="EMBL" id="JAJTWU010000008">
    <property type="protein sequence ID" value="MCE4556822.1"/>
    <property type="molecule type" value="Genomic_DNA"/>
</dbReference>
<reference evidence="5 6" key="1">
    <citation type="submission" date="2021-12" db="EMBL/GenBank/DDBJ databases">
        <title>Genome seq of P8.</title>
        <authorList>
            <person name="Seo T."/>
        </authorList>
    </citation>
    <scope>NUCLEOTIDE SEQUENCE [LARGE SCALE GENOMIC DNA]</scope>
    <source>
        <strain evidence="5 6">P8</strain>
    </source>
</reference>
<sequence length="117" mass="12703">MLDATAPEALDIPLVFQIHAFACMQARPPGHPRGSCAERGAKPLVERLQRRVDAERLAGVAVTVTGCMGFCQAGPLMVVYPQGLWYAPRTEADIDEIIDSHVKGGQLVERLVVIPKL</sequence>
<dbReference type="Gene3D" id="3.40.30.10">
    <property type="entry name" value="Glutaredoxin"/>
    <property type="match status" value="1"/>
</dbReference>
<keyword evidence="2" id="KW-0479">Metal-binding</keyword>
<dbReference type="InterPro" id="IPR036249">
    <property type="entry name" value="Thioredoxin-like_sf"/>
</dbReference>
<gene>
    <name evidence="5" type="ORF">LXT13_20700</name>
</gene>
<keyword evidence="6" id="KW-1185">Reference proteome</keyword>
<dbReference type="SUPFAM" id="SSF52833">
    <property type="entry name" value="Thioredoxin-like"/>
    <property type="match status" value="1"/>
</dbReference>
<comment type="cofactor">
    <cofactor evidence="1">
        <name>FMN</name>
        <dbReference type="ChEBI" id="CHEBI:58210"/>
    </cofactor>
</comment>
<proteinExistence type="predicted"/>
<dbReference type="PANTHER" id="PTHR43578:SF3">
    <property type="entry name" value="NADH-QUINONE OXIDOREDUCTASE SUBUNIT F"/>
    <property type="match status" value="1"/>
</dbReference>
<evidence type="ECO:0000313" key="6">
    <source>
        <dbReference type="Proteomes" id="UP001200741"/>
    </source>
</evidence>
<evidence type="ECO:0000256" key="2">
    <source>
        <dbReference type="ARBA" id="ARBA00022723"/>
    </source>
</evidence>
<evidence type="ECO:0000256" key="3">
    <source>
        <dbReference type="ARBA" id="ARBA00023004"/>
    </source>
</evidence>
<dbReference type="PANTHER" id="PTHR43578">
    <property type="entry name" value="NADH-QUINONE OXIDOREDUCTASE SUBUNIT F"/>
    <property type="match status" value="1"/>
</dbReference>
<keyword evidence="3" id="KW-0408">Iron</keyword>